<evidence type="ECO:0000313" key="2">
    <source>
        <dbReference type="WBParaSite" id="nRc.2.0.1.t28170-RA"/>
    </source>
</evidence>
<organism evidence="1 2">
    <name type="scientific">Romanomermis culicivorax</name>
    <name type="common">Nematode worm</name>
    <dbReference type="NCBI Taxonomy" id="13658"/>
    <lineage>
        <taxon>Eukaryota</taxon>
        <taxon>Metazoa</taxon>
        <taxon>Ecdysozoa</taxon>
        <taxon>Nematoda</taxon>
        <taxon>Enoplea</taxon>
        <taxon>Dorylaimia</taxon>
        <taxon>Mermithida</taxon>
        <taxon>Mermithoidea</taxon>
        <taxon>Mermithidae</taxon>
        <taxon>Romanomermis</taxon>
    </lineage>
</organism>
<protein>
    <submittedName>
        <fullName evidence="2">Uncharacterized protein</fullName>
    </submittedName>
</protein>
<dbReference type="WBParaSite" id="nRc.2.0.1.t28170-RA">
    <property type="protein sequence ID" value="nRc.2.0.1.t28170-RA"/>
    <property type="gene ID" value="nRc.2.0.1.g28170"/>
</dbReference>
<evidence type="ECO:0000313" key="1">
    <source>
        <dbReference type="Proteomes" id="UP000887565"/>
    </source>
</evidence>
<dbReference type="PROSITE" id="PS51257">
    <property type="entry name" value="PROKAR_LIPOPROTEIN"/>
    <property type="match status" value="1"/>
</dbReference>
<keyword evidence="1" id="KW-1185">Reference proteome</keyword>
<reference evidence="2" key="1">
    <citation type="submission" date="2022-11" db="UniProtKB">
        <authorList>
            <consortium name="WormBaseParasite"/>
        </authorList>
    </citation>
    <scope>IDENTIFICATION</scope>
</reference>
<name>A0A915JPN2_ROMCU</name>
<proteinExistence type="predicted"/>
<dbReference type="AlphaFoldDB" id="A0A915JPN2"/>
<accession>A0A915JPN2</accession>
<sequence>MRTVKVLHKSRVLSSKAAYGSSSFSACKHHALDFQNQYGHNYALLELNAVKKLKKVQNKSKHKTKAIFASLTSIIVQAKDEKRQFI</sequence>
<dbReference type="Proteomes" id="UP000887565">
    <property type="component" value="Unplaced"/>
</dbReference>